<organism evidence="1 2">
    <name type="scientific">Smallanthus sonchifolius</name>
    <dbReference type="NCBI Taxonomy" id="185202"/>
    <lineage>
        <taxon>Eukaryota</taxon>
        <taxon>Viridiplantae</taxon>
        <taxon>Streptophyta</taxon>
        <taxon>Embryophyta</taxon>
        <taxon>Tracheophyta</taxon>
        <taxon>Spermatophyta</taxon>
        <taxon>Magnoliopsida</taxon>
        <taxon>eudicotyledons</taxon>
        <taxon>Gunneridae</taxon>
        <taxon>Pentapetalae</taxon>
        <taxon>asterids</taxon>
        <taxon>campanulids</taxon>
        <taxon>Asterales</taxon>
        <taxon>Asteraceae</taxon>
        <taxon>Asteroideae</taxon>
        <taxon>Heliantheae alliance</taxon>
        <taxon>Millerieae</taxon>
        <taxon>Smallanthus</taxon>
    </lineage>
</organism>
<reference evidence="2" key="1">
    <citation type="journal article" date="2022" name="Mol. Ecol. Resour.">
        <title>The genomes of chicory, endive, great burdock and yacon provide insights into Asteraceae palaeo-polyploidization history and plant inulin production.</title>
        <authorList>
            <person name="Fan W."/>
            <person name="Wang S."/>
            <person name="Wang H."/>
            <person name="Wang A."/>
            <person name="Jiang F."/>
            <person name="Liu H."/>
            <person name="Zhao H."/>
            <person name="Xu D."/>
            <person name="Zhang Y."/>
        </authorList>
    </citation>
    <scope>NUCLEOTIDE SEQUENCE [LARGE SCALE GENOMIC DNA]</scope>
    <source>
        <strain evidence="2">cv. Yunnan</strain>
    </source>
</reference>
<proteinExistence type="predicted"/>
<comment type="caution">
    <text evidence="1">The sequence shown here is derived from an EMBL/GenBank/DDBJ whole genome shotgun (WGS) entry which is preliminary data.</text>
</comment>
<evidence type="ECO:0000313" key="2">
    <source>
        <dbReference type="Proteomes" id="UP001056120"/>
    </source>
</evidence>
<accession>A0ACB9DEH4</accession>
<keyword evidence="2" id="KW-1185">Reference proteome</keyword>
<reference evidence="1 2" key="2">
    <citation type="journal article" date="2022" name="Mol. Ecol. Resour.">
        <title>The genomes of chicory, endive, great burdock and yacon provide insights into Asteraceae paleo-polyploidization history and plant inulin production.</title>
        <authorList>
            <person name="Fan W."/>
            <person name="Wang S."/>
            <person name="Wang H."/>
            <person name="Wang A."/>
            <person name="Jiang F."/>
            <person name="Liu H."/>
            <person name="Zhao H."/>
            <person name="Xu D."/>
            <person name="Zhang Y."/>
        </authorList>
    </citation>
    <scope>NUCLEOTIDE SEQUENCE [LARGE SCALE GENOMIC DNA]</scope>
    <source>
        <strain evidence="2">cv. Yunnan</strain>
        <tissue evidence="1">Leaves</tissue>
    </source>
</reference>
<name>A0ACB9DEH4_9ASTR</name>
<gene>
    <name evidence="1" type="ORF">L1987_58175</name>
</gene>
<dbReference type="EMBL" id="CM042036">
    <property type="protein sequence ID" value="KAI3745074.1"/>
    <property type="molecule type" value="Genomic_DNA"/>
</dbReference>
<sequence length="86" mass="9442">MGILNPHDHIMGKTLTCVASVTEIVTDKNGYNNACPDCLQTVYESGEKWACPSHEKHDNSRHLFCVVVNTTDDTGSQFSTKTPLTS</sequence>
<protein>
    <submittedName>
        <fullName evidence="1">Uncharacterized protein</fullName>
    </submittedName>
</protein>
<evidence type="ECO:0000313" key="1">
    <source>
        <dbReference type="EMBL" id="KAI3745074.1"/>
    </source>
</evidence>
<dbReference type="Proteomes" id="UP001056120">
    <property type="component" value="Linkage Group LG19"/>
</dbReference>